<sequence>MNSGAGDKMVSLDSFKLIGIDVRTTNQAEVSGQGKIGELWGRFWSADVQGALAKAAQEGDARVYGCYTDYENGAAGEYTILIGRMAGQAEDVPIGLTTVHVPAAKYAVFTTRRGPFGEVVHEAWQRIWEWASSSSEWERTYTGDFELYDERSADPENAVVDIYIAVK</sequence>
<organism evidence="2 3">
    <name type="scientific">Cohnella phaseoli</name>
    <dbReference type="NCBI Taxonomy" id="456490"/>
    <lineage>
        <taxon>Bacteria</taxon>
        <taxon>Bacillati</taxon>
        <taxon>Bacillota</taxon>
        <taxon>Bacilli</taxon>
        <taxon>Bacillales</taxon>
        <taxon>Paenibacillaceae</taxon>
        <taxon>Cohnella</taxon>
    </lineage>
</organism>
<dbReference type="EMBL" id="QRDZ01000001">
    <property type="protein sequence ID" value="RED89377.1"/>
    <property type="molecule type" value="Genomic_DNA"/>
</dbReference>
<dbReference type="AlphaFoldDB" id="A0A3D9KRW5"/>
<dbReference type="SMART" id="SM00871">
    <property type="entry name" value="AraC_E_bind"/>
    <property type="match status" value="1"/>
</dbReference>
<dbReference type="Proteomes" id="UP000256977">
    <property type="component" value="Unassembled WGS sequence"/>
</dbReference>
<name>A0A3D9KRW5_9BACL</name>
<dbReference type="Pfam" id="PF14526">
    <property type="entry name" value="Cass2"/>
    <property type="match status" value="1"/>
</dbReference>
<feature type="domain" description="AraC effector-binding" evidence="1">
    <location>
        <begin position="6"/>
        <end position="167"/>
    </location>
</feature>
<dbReference type="InterPro" id="IPR053182">
    <property type="entry name" value="YobU-like_regulator"/>
</dbReference>
<dbReference type="InterPro" id="IPR011256">
    <property type="entry name" value="Reg_factor_effector_dom_sf"/>
</dbReference>
<reference evidence="2 3" key="1">
    <citation type="submission" date="2018-07" db="EMBL/GenBank/DDBJ databases">
        <title>Genomic Encyclopedia of Type Strains, Phase III (KMG-III): the genomes of soil and plant-associated and newly described type strains.</title>
        <authorList>
            <person name="Whitman W."/>
        </authorList>
    </citation>
    <scope>NUCLEOTIDE SEQUENCE [LARGE SCALE GENOMIC DNA]</scope>
    <source>
        <strain evidence="2 3">CECT 7287</strain>
    </source>
</reference>
<protein>
    <submittedName>
        <fullName evidence="2">Putative transcriptional regulator YdeE</fullName>
    </submittedName>
</protein>
<dbReference type="Gene3D" id="3.20.80.10">
    <property type="entry name" value="Regulatory factor, effector binding domain"/>
    <property type="match status" value="1"/>
</dbReference>
<dbReference type="RefSeq" id="WP_246016369.1">
    <property type="nucleotide sequence ID" value="NZ_QRDZ01000001.1"/>
</dbReference>
<gene>
    <name evidence="2" type="ORF">DFP98_101353</name>
</gene>
<accession>A0A3D9KRW5</accession>
<evidence type="ECO:0000313" key="3">
    <source>
        <dbReference type="Proteomes" id="UP000256977"/>
    </source>
</evidence>
<dbReference type="PANTHER" id="PTHR36444:SF2">
    <property type="entry name" value="TRANSCRIPTIONAL REGULATOR PROTEIN YOBU-RELATED"/>
    <property type="match status" value="1"/>
</dbReference>
<evidence type="ECO:0000313" key="2">
    <source>
        <dbReference type="EMBL" id="RED89377.1"/>
    </source>
</evidence>
<keyword evidence="3" id="KW-1185">Reference proteome</keyword>
<dbReference type="InterPro" id="IPR029441">
    <property type="entry name" value="Cass2"/>
</dbReference>
<dbReference type="SUPFAM" id="SSF55136">
    <property type="entry name" value="Probable bacterial effector-binding domain"/>
    <property type="match status" value="1"/>
</dbReference>
<comment type="caution">
    <text evidence="2">The sequence shown here is derived from an EMBL/GenBank/DDBJ whole genome shotgun (WGS) entry which is preliminary data.</text>
</comment>
<proteinExistence type="predicted"/>
<dbReference type="InterPro" id="IPR010499">
    <property type="entry name" value="AraC_E-bd"/>
</dbReference>
<dbReference type="PANTHER" id="PTHR36444">
    <property type="entry name" value="TRANSCRIPTIONAL REGULATOR PROTEIN YOBU-RELATED"/>
    <property type="match status" value="1"/>
</dbReference>
<evidence type="ECO:0000259" key="1">
    <source>
        <dbReference type="SMART" id="SM00871"/>
    </source>
</evidence>